<evidence type="ECO:0000313" key="5">
    <source>
        <dbReference type="Proteomes" id="UP000001549"/>
    </source>
</evidence>
<proteinExistence type="inferred from homology"/>
<accession>F8B3F6</accession>
<evidence type="ECO:0000256" key="1">
    <source>
        <dbReference type="ARBA" id="ARBA00008812"/>
    </source>
</evidence>
<keyword evidence="5" id="KW-1185">Reference proteome</keyword>
<dbReference type="STRING" id="656024.FsymDg_1607"/>
<dbReference type="Gene3D" id="2.40.128.110">
    <property type="entry name" value="Lipid/polyisoprenoid-binding, YceI-like"/>
    <property type="match status" value="1"/>
</dbReference>
<protein>
    <submittedName>
        <fullName evidence="4">YceI family protein</fullName>
    </submittedName>
</protein>
<name>F8B3F6_9ACTN</name>
<sequence>MTVPGTAIENLTGTWTIDPAHSRFGFAVRHAMVATVRGSFRSFEGTLHLDGFRPTASHATISINTDSIDTGNSDRDTHLRSPDFLDADTHPTITFTGTGIKPGDDPDSYVVTGDLTIHGTTHVVEVAVEFQGSAVDSFGNSRVGFAATSSLSRKDFGLTWNAPLEAGGVLIGDKVKIDVDISAIRAS</sequence>
<dbReference type="SUPFAM" id="SSF101874">
    <property type="entry name" value="YceI-like"/>
    <property type="match status" value="1"/>
</dbReference>
<comment type="similarity">
    <text evidence="1">Belongs to the UPF0312 family.</text>
</comment>
<feature type="compositionally biased region" description="Basic and acidic residues" evidence="2">
    <location>
        <begin position="72"/>
        <end position="85"/>
    </location>
</feature>
<dbReference type="Proteomes" id="UP000001549">
    <property type="component" value="Chromosome"/>
</dbReference>
<dbReference type="AlphaFoldDB" id="F8B3F6"/>
<dbReference type="KEGG" id="fsy:FsymDg_1607"/>
<dbReference type="EMBL" id="CP002801">
    <property type="protein sequence ID" value="AEH09063.1"/>
    <property type="molecule type" value="Genomic_DNA"/>
</dbReference>
<evidence type="ECO:0000256" key="2">
    <source>
        <dbReference type="SAM" id="MobiDB-lite"/>
    </source>
</evidence>
<dbReference type="SMART" id="SM00867">
    <property type="entry name" value="YceI"/>
    <property type="match status" value="1"/>
</dbReference>
<evidence type="ECO:0000259" key="3">
    <source>
        <dbReference type="SMART" id="SM00867"/>
    </source>
</evidence>
<dbReference type="RefSeq" id="WP_013873025.1">
    <property type="nucleotide sequence ID" value="NC_015656.1"/>
</dbReference>
<dbReference type="PANTHER" id="PTHR34406">
    <property type="entry name" value="PROTEIN YCEI"/>
    <property type="match status" value="1"/>
</dbReference>
<feature type="region of interest" description="Disordered" evidence="2">
    <location>
        <begin position="64"/>
        <end position="85"/>
    </location>
</feature>
<feature type="domain" description="Lipid/polyisoprenoid-binding YceI-like" evidence="3">
    <location>
        <begin position="14"/>
        <end position="184"/>
    </location>
</feature>
<dbReference type="InterPro" id="IPR036761">
    <property type="entry name" value="TTHA0802/YceI-like_sf"/>
</dbReference>
<dbReference type="PANTHER" id="PTHR34406:SF1">
    <property type="entry name" value="PROTEIN YCEI"/>
    <property type="match status" value="1"/>
</dbReference>
<dbReference type="eggNOG" id="COG2353">
    <property type="taxonomic scope" value="Bacteria"/>
</dbReference>
<dbReference type="HOGENOM" id="CLU_071003_3_0_11"/>
<reference evidence="4 5" key="1">
    <citation type="submission" date="2011-05" db="EMBL/GenBank/DDBJ databases">
        <title>Complete sequence of chromosome of Frankia symbiont of Datisca glomerata.</title>
        <authorList>
            <consortium name="US DOE Joint Genome Institute"/>
            <person name="Lucas S."/>
            <person name="Han J."/>
            <person name="Lapidus A."/>
            <person name="Cheng J.-F."/>
            <person name="Goodwin L."/>
            <person name="Pitluck S."/>
            <person name="Peters L."/>
            <person name="Mikhailova N."/>
            <person name="Chertkov O."/>
            <person name="Teshima H."/>
            <person name="Han C."/>
            <person name="Tapia R."/>
            <person name="Land M."/>
            <person name="Hauser L."/>
            <person name="Kyrpides N."/>
            <person name="Ivanova N."/>
            <person name="Pagani I."/>
            <person name="Berry A."/>
            <person name="Pawlowski K."/>
            <person name="Persson T."/>
            <person name="Vanden Heuvel B."/>
            <person name="Benson D."/>
            <person name="Woyke T."/>
        </authorList>
    </citation>
    <scope>NUCLEOTIDE SEQUENCE [LARGE SCALE GENOMIC DNA]</scope>
    <source>
        <strain evidence="5">4085684</strain>
    </source>
</reference>
<gene>
    <name evidence="4" type="ordered locus">FsymDg_1607</name>
</gene>
<dbReference type="InterPro" id="IPR007372">
    <property type="entry name" value="Lipid/polyisoprenoid-bd_YceI"/>
</dbReference>
<dbReference type="Pfam" id="PF04264">
    <property type="entry name" value="YceI"/>
    <property type="match status" value="1"/>
</dbReference>
<evidence type="ECO:0000313" key="4">
    <source>
        <dbReference type="EMBL" id="AEH09063.1"/>
    </source>
</evidence>
<organism evidence="4 5">
    <name type="scientific">Candidatus Protofrankia datiscae</name>
    <dbReference type="NCBI Taxonomy" id="2716812"/>
    <lineage>
        <taxon>Bacteria</taxon>
        <taxon>Bacillati</taxon>
        <taxon>Actinomycetota</taxon>
        <taxon>Actinomycetes</taxon>
        <taxon>Frankiales</taxon>
        <taxon>Frankiaceae</taxon>
        <taxon>Protofrankia</taxon>
    </lineage>
</organism>